<dbReference type="Gene3D" id="3.30.70.270">
    <property type="match status" value="1"/>
</dbReference>
<evidence type="ECO:0000259" key="2">
    <source>
        <dbReference type="PROSITE" id="PS50883"/>
    </source>
</evidence>
<feature type="transmembrane region" description="Helical" evidence="1">
    <location>
        <begin position="32"/>
        <end position="51"/>
    </location>
</feature>
<dbReference type="Proteomes" id="UP000583127">
    <property type="component" value="Unassembled WGS sequence"/>
</dbReference>
<feature type="transmembrane region" description="Helical" evidence="1">
    <location>
        <begin position="172"/>
        <end position="194"/>
    </location>
</feature>
<dbReference type="SUPFAM" id="SSF141868">
    <property type="entry name" value="EAL domain-like"/>
    <property type="match status" value="1"/>
</dbReference>
<keyword evidence="1" id="KW-1133">Transmembrane helix</keyword>
<dbReference type="InterPro" id="IPR035919">
    <property type="entry name" value="EAL_sf"/>
</dbReference>
<keyword evidence="5" id="KW-1185">Reference proteome</keyword>
<proteinExistence type="predicted"/>
<dbReference type="AlphaFoldDB" id="A0A7Y0FGG5"/>
<evidence type="ECO:0000259" key="3">
    <source>
        <dbReference type="PROSITE" id="PS50887"/>
    </source>
</evidence>
<dbReference type="Pfam" id="PF00563">
    <property type="entry name" value="EAL"/>
    <property type="match status" value="1"/>
</dbReference>
<dbReference type="Pfam" id="PF00990">
    <property type="entry name" value="GGDEF"/>
    <property type="match status" value="1"/>
</dbReference>
<reference evidence="4 5" key="1">
    <citation type="submission" date="2020-04" db="EMBL/GenBank/DDBJ databases">
        <title>Paraburkholderia sp. G-4-1-8 isolated from soil.</title>
        <authorList>
            <person name="Dahal R.H."/>
        </authorList>
    </citation>
    <scope>NUCLEOTIDE SEQUENCE [LARGE SCALE GENOMIC DNA]</scope>
    <source>
        <strain evidence="4 5">G-4-1-8</strain>
    </source>
</reference>
<dbReference type="InterPro" id="IPR001633">
    <property type="entry name" value="EAL_dom"/>
</dbReference>
<dbReference type="CDD" id="cd01948">
    <property type="entry name" value="EAL"/>
    <property type="match status" value="1"/>
</dbReference>
<dbReference type="Gene3D" id="3.20.20.450">
    <property type="entry name" value="EAL domain"/>
    <property type="match status" value="1"/>
</dbReference>
<gene>
    <name evidence="4" type="ORF">HHL14_30370</name>
</gene>
<dbReference type="CDD" id="cd01949">
    <property type="entry name" value="GGDEF"/>
    <property type="match status" value="1"/>
</dbReference>
<feature type="domain" description="GGDEF" evidence="3">
    <location>
        <begin position="255"/>
        <end position="388"/>
    </location>
</feature>
<dbReference type="PANTHER" id="PTHR44757:SF2">
    <property type="entry name" value="BIOFILM ARCHITECTURE MAINTENANCE PROTEIN MBAA"/>
    <property type="match status" value="1"/>
</dbReference>
<dbReference type="PROSITE" id="PS50887">
    <property type="entry name" value="GGDEF"/>
    <property type="match status" value="1"/>
</dbReference>
<dbReference type="NCBIfam" id="TIGR00254">
    <property type="entry name" value="GGDEF"/>
    <property type="match status" value="1"/>
</dbReference>
<dbReference type="InterPro" id="IPR052155">
    <property type="entry name" value="Biofilm_reg_signaling"/>
</dbReference>
<evidence type="ECO:0000313" key="4">
    <source>
        <dbReference type="EMBL" id="NML35117.1"/>
    </source>
</evidence>
<feature type="transmembrane region" description="Helical" evidence="1">
    <location>
        <begin position="150"/>
        <end position="166"/>
    </location>
</feature>
<dbReference type="SUPFAM" id="SSF55073">
    <property type="entry name" value="Nucleotide cyclase"/>
    <property type="match status" value="1"/>
</dbReference>
<accession>A0A7Y0FGG5</accession>
<dbReference type="RefSeq" id="WP_169501304.1">
    <property type="nucleotide sequence ID" value="NZ_JABBFZ010000030.1"/>
</dbReference>
<keyword evidence="1" id="KW-0472">Membrane</keyword>
<feature type="transmembrane region" description="Helical" evidence="1">
    <location>
        <begin position="57"/>
        <end position="75"/>
    </location>
</feature>
<dbReference type="PANTHER" id="PTHR44757">
    <property type="entry name" value="DIGUANYLATE CYCLASE DGCP"/>
    <property type="match status" value="1"/>
</dbReference>
<feature type="transmembrane region" description="Helical" evidence="1">
    <location>
        <begin position="96"/>
        <end position="115"/>
    </location>
</feature>
<dbReference type="SMART" id="SM00052">
    <property type="entry name" value="EAL"/>
    <property type="match status" value="1"/>
</dbReference>
<keyword evidence="1" id="KW-0812">Transmembrane</keyword>
<dbReference type="EMBL" id="JABBFZ010000030">
    <property type="protein sequence ID" value="NML35117.1"/>
    <property type="molecule type" value="Genomic_DNA"/>
</dbReference>
<protein>
    <submittedName>
        <fullName evidence="4">EAL domain-containing protein</fullName>
    </submittedName>
</protein>
<dbReference type="InterPro" id="IPR029787">
    <property type="entry name" value="Nucleotide_cyclase"/>
</dbReference>
<evidence type="ECO:0000313" key="5">
    <source>
        <dbReference type="Proteomes" id="UP000583127"/>
    </source>
</evidence>
<feature type="domain" description="EAL" evidence="2">
    <location>
        <begin position="397"/>
        <end position="647"/>
    </location>
</feature>
<comment type="caution">
    <text evidence="4">The sequence shown here is derived from an EMBL/GenBank/DDBJ whole genome shotgun (WGS) entry which is preliminary data.</text>
</comment>
<dbReference type="SMART" id="SM00267">
    <property type="entry name" value="GGDEF"/>
    <property type="match status" value="1"/>
</dbReference>
<organism evidence="4 5">
    <name type="scientific">Paraburkholderia antibiotica</name>
    <dbReference type="NCBI Taxonomy" id="2728839"/>
    <lineage>
        <taxon>Bacteria</taxon>
        <taxon>Pseudomonadati</taxon>
        <taxon>Pseudomonadota</taxon>
        <taxon>Betaproteobacteria</taxon>
        <taxon>Burkholderiales</taxon>
        <taxon>Burkholderiaceae</taxon>
        <taxon>Paraburkholderia</taxon>
    </lineage>
</organism>
<evidence type="ECO:0000256" key="1">
    <source>
        <dbReference type="SAM" id="Phobius"/>
    </source>
</evidence>
<name>A0A7Y0FGG5_9BURK</name>
<dbReference type="InterPro" id="IPR000160">
    <property type="entry name" value="GGDEF_dom"/>
</dbReference>
<dbReference type="PROSITE" id="PS50883">
    <property type="entry name" value="EAL"/>
    <property type="match status" value="1"/>
</dbReference>
<dbReference type="InterPro" id="IPR043128">
    <property type="entry name" value="Rev_trsase/Diguanyl_cyclase"/>
</dbReference>
<sequence length="657" mass="73085">MVWLARLKETLSVEQRDPELMRAQLQAFSRQIPLLYFILLVNTAAVAATHLDSAPAWLSLYLPALLGMLCLLRCVRWWRVRHRSLTAEKAVREMRHLTWLAALFGIAFSAWSLLLFPYGSAYQQSQVAFYMATTLVGSVFCLIHLRVPALLLLCIVILSFSVFLVFTRYPVFIAMAVDMTLVGVALAVVIQLYWRTFADAIHAQRELQASQHNTQRLSDDNYRLASIDSLTGLPNRRSFFASLRAMAEQTRATGGGFNVGLIDLDGFKQVNDIYGHASGDLVLQEVGTRLLSLGEGGLLFARLGGDEFGVLVCHKMSNDALVELGQRICDALSQPYQVADNVAELSGTIGWAAFPEAASTVTQVFERADAALYVGKENRRGKPVIFSTEHETRMRRLSLVTQELRHADLETELFLEFQPIYDLPTHRPIGLEALGRWHNARLGMVRPEEFIRIAERTELILGITDVLLRQALAEVAYWPADLYLSFNLSAVDISTSARARRLIDIVAASGVSPHRVTFEITETALTRDFEQAASALTMLKQAGCRVSLDDFGTGYSSLSYVHRLPFDAIKIDRSFVTDVDSNSASKKIIKSVIDLCRNLGLECVIEGLETPLQAEVVKALGAHAVQGYLFSLPMRASAVGTFLWAALAHRRETETQT</sequence>